<evidence type="ECO:0000256" key="1">
    <source>
        <dbReference type="ARBA" id="ARBA00023015"/>
    </source>
</evidence>
<dbReference type="InterPro" id="IPR039418">
    <property type="entry name" value="LexA-like"/>
</dbReference>
<accession>A0A1E8PN21</accession>
<dbReference type="InterPro" id="IPR015927">
    <property type="entry name" value="Peptidase_S24_S26A/B/C"/>
</dbReference>
<dbReference type="EMBL" id="MAQB02000001">
    <property type="protein sequence ID" value="OFJ47686.1"/>
    <property type="molecule type" value="Genomic_DNA"/>
</dbReference>
<dbReference type="Proteomes" id="UP000092634">
    <property type="component" value="Unassembled WGS sequence"/>
</dbReference>
<keyword evidence="1" id="KW-0805">Transcription regulation</keyword>
<protein>
    <recommendedName>
        <fullName evidence="4">Peptidase S24/S26A/S26B/S26C domain-containing protein</fullName>
    </recommendedName>
</protein>
<comment type="caution">
    <text evidence="5">The sequence shown here is derived from an EMBL/GenBank/DDBJ whole genome shotgun (WGS) entry which is preliminary data.</text>
</comment>
<name>A0A1E8PN21_9BURK</name>
<keyword evidence="2" id="KW-0238">DNA-binding</keyword>
<proteinExistence type="predicted"/>
<evidence type="ECO:0000259" key="4">
    <source>
        <dbReference type="Pfam" id="PF00717"/>
    </source>
</evidence>
<evidence type="ECO:0000313" key="6">
    <source>
        <dbReference type="Proteomes" id="UP000092634"/>
    </source>
</evidence>
<dbReference type="GO" id="GO:0003677">
    <property type="term" value="F:DNA binding"/>
    <property type="evidence" value="ECO:0007669"/>
    <property type="project" value="UniProtKB-KW"/>
</dbReference>
<gene>
    <name evidence="5" type="ORF">BA896_000330</name>
</gene>
<evidence type="ECO:0000256" key="2">
    <source>
        <dbReference type="ARBA" id="ARBA00023125"/>
    </source>
</evidence>
<dbReference type="SUPFAM" id="SSF51306">
    <property type="entry name" value="LexA/Signal peptidase"/>
    <property type="match status" value="1"/>
</dbReference>
<dbReference type="PANTHER" id="PTHR40661:SF1">
    <property type="entry name" value="HTH CRO_C1-TYPE DOMAIN-CONTAINING PROTEIN"/>
    <property type="match status" value="1"/>
</dbReference>
<keyword evidence="3" id="KW-0804">Transcription</keyword>
<dbReference type="Pfam" id="PF00717">
    <property type="entry name" value="Peptidase_S24"/>
    <property type="match status" value="1"/>
</dbReference>
<evidence type="ECO:0000313" key="5">
    <source>
        <dbReference type="EMBL" id="OFJ47686.1"/>
    </source>
</evidence>
<dbReference type="PANTHER" id="PTHR40661">
    <property type="match status" value="1"/>
</dbReference>
<sequence length="246" mass="27396">MTTSKELRIENLRALVREFRTADAVAQLAGTAPMYLSQILNGTKSSTGTPRGIGDALARKLESGCGKELGWLDRRHEEEGNTSLTMGQAMQLMPGSVPVRLTDAADQNFYAIPKVKLQLSAGITGFQTIPEIHDGSTLMVPKNWVDRNGYNPSRLIALSVKGESMEPNLYDGDQVIINVADTKLEDGVVFAVNYEGESVIKRLTRDRGEWWLTSDNHDQRKFHRKGCRHGECIIVGRVVRRETDRI</sequence>
<feature type="domain" description="Peptidase S24/S26A/S26B/S26C" evidence="4">
    <location>
        <begin position="120"/>
        <end position="239"/>
    </location>
</feature>
<reference evidence="5 6" key="1">
    <citation type="submission" date="2016-10" db="EMBL/GenBank/DDBJ databases">
        <title>Updated version of Genome Assembly of Janthinobacterium lividum ERGS5:01.</title>
        <authorList>
            <person name="Kumar R."/>
            <person name="Acharya V."/>
            <person name="Singh D."/>
        </authorList>
    </citation>
    <scope>NUCLEOTIDE SEQUENCE [LARGE SCALE GENOMIC DNA]</scope>
    <source>
        <strain evidence="5 6">ERGS5:01</strain>
    </source>
</reference>
<dbReference type="Gene3D" id="2.10.109.10">
    <property type="entry name" value="Umud Fragment, subunit A"/>
    <property type="match status" value="1"/>
</dbReference>
<organism evidence="5 6">
    <name type="scientific">Janthinobacterium lividum</name>
    <dbReference type="NCBI Taxonomy" id="29581"/>
    <lineage>
        <taxon>Bacteria</taxon>
        <taxon>Pseudomonadati</taxon>
        <taxon>Pseudomonadota</taxon>
        <taxon>Betaproteobacteria</taxon>
        <taxon>Burkholderiales</taxon>
        <taxon>Oxalobacteraceae</taxon>
        <taxon>Janthinobacterium</taxon>
    </lineage>
</organism>
<dbReference type="CDD" id="cd06529">
    <property type="entry name" value="S24_LexA-like"/>
    <property type="match status" value="1"/>
</dbReference>
<evidence type="ECO:0000256" key="3">
    <source>
        <dbReference type="ARBA" id="ARBA00023163"/>
    </source>
</evidence>
<dbReference type="InterPro" id="IPR036286">
    <property type="entry name" value="LexA/Signal_pep-like_sf"/>
</dbReference>
<dbReference type="AlphaFoldDB" id="A0A1E8PN21"/>